<dbReference type="FunFam" id="1.10.630.10:FF:000018">
    <property type="entry name" value="Cytochrome P450 monooxygenase"/>
    <property type="match status" value="1"/>
</dbReference>
<evidence type="ECO:0000256" key="4">
    <source>
        <dbReference type="ARBA" id="ARBA00023002"/>
    </source>
</evidence>
<comment type="similarity">
    <text evidence="1 7">Belongs to the cytochrome P450 family.</text>
</comment>
<organism evidence="8 9">
    <name type="scientific">Adonisia turfae CCMR0081</name>
    <dbReference type="NCBI Taxonomy" id="2292702"/>
    <lineage>
        <taxon>Bacteria</taxon>
        <taxon>Bacillati</taxon>
        <taxon>Cyanobacteriota</taxon>
        <taxon>Adonisia</taxon>
        <taxon>Adonisia turfae</taxon>
    </lineage>
</organism>
<evidence type="ECO:0000256" key="3">
    <source>
        <dbReference type="ARBA" id="ARBA00022723"/>
    </source>
</evidence>
<dbReference type="InterPro" id="IPR002397">
    <property type="entry name" value="Cyt_P450_B"/>
</dbReference>
<sequence length="408" mass="46211">MIEFNPFLPEFRANPYPFFQQLREQDPVHQTASFTGAWVLTRYADVKAILSDHRVQVDNLPDRLGQKAAYLESGQNFAHLQQTIGAWLFFQNPPDHTHFRNLVSNYFASAAVEQLRTQIQTIVDQLIANVLDQGRMDIMSDLAAPLPTLVISTILDIPSEDQTQLTQWSYTLFRVFDQPISLRGYGRMEEAAQAFKGYFQTLIEQRKKSPGSDLLSQLLRTQTHSNVLSEEDFLGFCLMLFSVGQETTENMIGNSMLALLNHPQQLKQLKQEPTLIKKGVEELLRYDSPVQFLARMATSDLDIGGKTIRAGERIFLALGAANRDPHQFSEPDRLHFLRHQGQPIPFGSGIHYCLGAALARIQGQIAINTMIQKLLHLKLAPEPLKWRKNLVLRGLKSLPVTFEASQST</sequence>
<accession>A0A6M0RTA9</accession>
<keyword evidence="2 7" id="KW-0349">Heme</keyword>
<keyword evidence="5 7" id="KW-0408">Iron</keyword>
<dbReference type="PROSITE" id="PS00086">
    <property type="entry name" value="CYTOCHROME_P450"/>
    <property type="match status" value="1"/>
</dbReference>
<name>A0A6M0RTA9_9CYAN</name>
<dbReference type="InterPro" id="IPR001128">
    <property type="entry name" value="Cyt_P450"/>
</dbReference>
<dbReference type="InterPro" id="IPR017972">
    <property type="entry name" value="Cyt_P450_CS"/>
</dbReference>
<comment type="caution">
    <text evidence="8">The sequence shown here is derived from an EMBL/GenBank/DDBJ whole genome shotgun (WGS) entry which is preliminary data.</text>
</comment>
<dbReference type="Pfam" id="PF00067">
    <property type="entry name" value="p450"/>
    <property type="match status" value="1"/>
</dbReference>
<dbReference type="CDD" id="cd20625">
    <property type="entry name" value="CYP164-like"/>
    <property type="match status" value="1"/>
</dbReference>
<evidence type="ECO:0000256" key="2">
    <source>
        <dbReference type="ARBA" id="ARBA00022617"/>
    </source>
</evidence>
<keyword evidence="9" id="KW-1185">Reference proteome</keyword>
<evidence type="ECO:0000313" key="8">
    <source>
        <dbReference type="EMBL" id="NEZ59110.1"/>
    </source>
</evidence>
<dbReference type="PANTHER" id="PTHR46696">
    <property type="entry name" value="P450, PUTATIVE (EUROFUNG)-RELATED"/>
    <property type="match status" value="1"/>
</dbReference>
<dbReference type="GO" id="GO:0004497">
    <property type="term" value="F:monooxygenase activity"/>
    <property type="evidence" value="ECO:0007669"/>
    <property type="project" value="UniProtKB-KW"/>
</dbReference>
<evidence type="ECO:0000256" key="1">
    <source>
        <dbReference type="ARBA" id="ARBA00010617"/>
    </source>
</evidence>
<keyword evidence="6 7" id="KW-0503">Monooxygenase</keyword>
<evidence type="ECO:0000256" key="5">
    <source>
        <dbReference type="ARBA" id="ARBA00023004"/>
    </source>
</evidence>
<keyword evidence="4 7" id="KW-0560">Oxidoreductase</keyword>
<dbReference type="PANTHER" id="PTHR46696:SF1">
    <property type="entry name" value="CYTOCHROME P450 YJIB-RELATED"/>
    <property type="match status" value="1"/>
</dbReference>
<dbReference type="InterPro" id="IPR036396">
    <property type="entry name" value="Cyt_P450_sf"/>
</dbReference>
<dbReference type="GO" id="GO:0020037">
    <property type="term" value="F:heme binding"/>
    <property type="evidence" value="ECO:0007669"/>
    <property type="project" value="InterPro"/>
</dbReference>
<evidence type="ECO:0000313" key="9">
    <source>
        <dbReference type="Proteomes" id="UP000481033"/>
    </source>
</evidence>
<dbReference type="Gene3D" id="1.10.630.10">
    <property type="entry name" value="Cytochrome P450"/>
    <property type="match status" value="1"/>
</dbReference>
<keyword evidence="3 7" id="KW-0479">Metal-binding</keyword>
<dbReference type="GO" id="GO:0005506">
    <property type="term" value="F:iron ion binding"/>
    <property type="evidence" value="ECO:0007669"/>
    <property type="project" value="InterPro"/>
</dbReference>
<dbReference type="EMBL" id="QXHD01000004">
    <property type="protein sequence ID" value="NEZ59110.1"/>
    <property type="molecule type" value="Genomic_DNA"/>
</dbReference>
<proteinExistence type="inferred from homology"/>
<reference evidence="8 9" key="1">
    <citation type="journal article" date="2020" name="Microb. Ecol.">
        <title>Ecogenomics of the Marine Benthic Filamentous Cyanobacterium Adonisia.</title>
        <authorList>
            <person name="Walter J.M."/>
            <person name="Coutinho F.H."/>
            <person name="Leomil L."/>
            <person name="Hargreaves P.I."/>
            <person name="Campeao M.E."/>
            <person name="Vieira V.V."/>
            <person name="Silva B.S."/>
            <person name="Fistarol G.O."/>
            <person name="Salomon P.S."/>
            <person name="Sawabe T."/>
            <person name="Mino S."/>
            <person name="Hosokawa M."/>
            <person name="Miyashita H."/>
            <person name="Maruyama F."/>
            <person name="van Verk M.C."/>
            <person name="Dutilh B.E."/>
            <person name="Thompson C.C."/>
            <person name="Thompson F.L."/>
        </authorList>
    </citation>
    <scope>NUCLEOTIDE SEQUENCE [LARGE SCALE GENOMIC DNA]</scope>
    <source>
        <strain evidence="8 9">CCMR0081</strain>
    </source>
</reference>
<dbReference type="SUPFAM" id="SSF48264">
    <property type="entry name" value="Cytochrome P450"/>
    <property type="match status" value="1"/>
</dbReference>
<evidence type="ECO:0000256" key="6">
    <source>
        <dbReference type="ARBA" id="ARBA00023033"/>
    </source>
</evidence>
<dbReference type="PRINTS" id="PR00359">
    <property type="entry name" value="BP450"/>
</dbReference>
<dbReference type="Proteomes" id="UP000481033">
    <property type="component" value="Unassembled WGS sequence"/>
</dbReference>
<evidence type="ECO:0000256" key="7">
    <source>
        <dbReference type="RuleBase" id="RU000461"/>
    </source>
</evidence>
<dbReference type="AlphaFoldDB" id="A0A6M0RTA9"/>
<protein>
    <submittedName>
        <fullName evidence="8">Cytochrome P450</fullName>
    </submittedName>
</protein>
<gene>
    <name evidence="8" type="ORF">DXZ20_26395</name>
</gene>
<dbReference type="GO" id="GO:0016705">
    <property type="term" value="F:oxidoreductase activity, acting on paired donors, with incorporation or reduction of molecular oxygen"/>
    <property type="evidence" value="ECO:0007669"/>
    <property type="project" value="InterPro"/>
</dbReference>
<dbReference type="RefSeq" id="WP_163702044.1">
    <property type="nucleotide sequence ID" value="NZ_QXHD01000004.1"/>
</dbReference>